<feature type="transmembrane region" description="Helical" evidence="5">
    <location>
        <begin position="52"/>
        <end position="76"/>
    </location>
</feature>
<evidence type="ECO:0000256" key="3">
    <source>
        <dbReference type="ARBA" id="ARBA00022989"/>
    </source>
</evidence>
<name>A0ABP1PSA4_9HEXA</name>
<dbReference type="SUPFAM" id="SSF103473">
    <property type="entry name" value="MFS general substrate transporter"/>
    <property type="match status" value="1"/>
</dbReference>
<dbReference type="InterPro" id="IPR036259">
    <property type="entry name" value="MFS_trans_sf"/>
</dbReference>
<feature type="transmembrane region" description="Helical" evidence="5">
    <location>
        <begin position="158"/>
        <end position="178"/>
    </location>
</feature>
<dbReference type="Proteomes" id="UP001642540">
    <property type="component" value="Unassembled WGS sequence"/>
</dbReference>
<feature type="transmembrane region" description="Helical" evidence="5">
    <location>
        <begin position="360"/>
        <end position="381"/>
    </location>
</feature>
<sequence length="573" mass="64548">MSSGDAPVDKHSIPLEDLNNLIGNTKPDAQKRPPDFDDVLDIVGSTSTYQRFILYGILLPLAIFESLFSINLWFLLDEPNHWCNVPNNGSKPENLDTWKNLTIPREDNGDFSKCKMFDSNHSIISCTNGWEYDFETVNYQSIVTDYDWVCDKSQQATWVYTGTNVGRALSTFILGYLADKIGRKPVFIITLLLFSVGRAVSLYFAHDVWLFMFLSLVTGMAAPMFTISINTIGVELSGKDYRAWIFCFTWMAVVVGLALVPSLTYVTGNWFVLGWTTILMGSLSYLLLPWIPESPRWLLSIGKIEEVHKILKNIAKWNGTSDKISDDKMLEMLREAENSQREQKMREGESVLKLFSKRRVAVRTLIITFAWVMNGLVFHGLNLNSLNLHGHRYLNFFLVILMEVPGGFFGGMLTDKFGRRWMQVIFFFFCGIACSIASYFSAVGSSDNTTSTLAVIISANVAKFAITMSFLVIYIQATELFPTPFRTTGSGLASTTSSITIILVPYIVYAGKTSITTPWIVSALMSFAGMVAAAFIPETVNHNLPETLEEAENFGRGRKFWSFHLPKPNKQQY</sequence>
<evidence type="ECO:0000256" key="5">
    <source>
        <dbReference type="SAM" id="Phobius"/>
    </source>
</evidence>
<organism evidence="7 8">
    <name type="scientific">Orchesella dallaii</name>
    <dbReference type="NCBI Taxonomy" id="48710"/>
    <lineage>
        <taxon>Eukaryota</taxon>
        <taxon>Metazoa</taxon>
        <taxon>Ecdysozoa</taxon>
        <taxon>Arthropoda</taxon>
        <taxon>Hexapoda</taxon>
        <taxon>Collembola</taxon>
        <taxon>Entomobryomorpha</taxon>
        <taxon>Entomobryoidea</taxon>
        <taxon>Orchesellidae</taxon>
        <taxon>Orchesellinae</taxon>
        <taxon>Orchesella</taxon>
    </lineage>
</organism>
<evidence type="ECO:0000256" key="1">
    <source>
        <dbReference type="ARBA" id="ARBA00004141"/>
    </source>
</evidence>
<feature type="transmembrane region" description="Helical" evidence="5">
    <location>
        <begin position="210"/>
        <end position="232"/>
    </location>
</feature>
<proteinExistence type="predicted"/>
<feature type="transmembrane region" description="Helical" evidence="5">
    <location>
        <begin position="244"/>
        <end position="264"/>
    </location>
</feature>
<accession>A0ABP1PSA4</accession>
<feature type="transmembrane region" description="Helical" evidence="5">
    <location>
        <begin position="487"/>
        <end position="509"/>
    </location>
</feature>
<dbReference type="PROSITE" id="PS50850">
    <property type="entry name" value="MFS"/>
    <property type="match status" value="1"/>
</dbReference>
<dbReference type="PANTHER" id="PTHR24064">
    <property type="entry name" value="SOLUTE CARRIER FAMILY 22 MEMBER"/>
    <property type="match status" value="1"/>
</dbReference>
<feature type="transmembrane region" description="Helical" evidence="5">
    <location>
        <begin position="453"/>
        <end position="475"/>
    </location>
</feature>
<dbReference type="InterPro" id="IPR005829">
    <property type="entry name" value="Sugar_transporter_CS"/>
</dbReference>
<protein>
    <recommendedName>
        <fullName evidence="6">Major facilitator superfamily (MFS) profile domain-containing protein</fullName>
    </recommendedName>
</protein>
<evidence type="ECO:0000313" key="7">
    <source>
        <dbReference type="EMBL" id="CAL8072317.1"/>
    </source>
</evidence>
<feature type="transmembrane region" description="Helical" evidence="5">
    <location>
        <begin position="185"/>
        <end position="204"/>
    </location>
</feature>
<feature type="transmembrane region" description="Helical" evidence="5">
    <location>
        <begin position="515"/>
        <end position="536"/>
    </location>
</feature>
<keyword evidence="4 5" id="KW-0472">Membrane</keyword>
<feature type="transmembrane region" description="Helical" evidence="5">
    <location>
        <begin position="270"/>
        <end position="291"/>
    </location>
</feature>
<evidence type="ECO:0000256" key="4">
    <source>
        <dbReference type="ARBA" id="ARBA00023136"/>
    </source>
</evidence>
<evidence type="ECO:0000313" key="8">
    <source>
        <dbReference type="Proteomes" id="UP001642540"/>
    </source>
</evidence>
<keyword evidence="8" id="KW-1185">Reference proteome</keyword>
<feature type="transmembrane region" description="Helical" evidence="5">
    <location>
        <begin position="421"/>
        <end position="441"/>
    </location>
</feature>
<dbReference type="Gene3D" id="1.20.1250.20">
    <property type="entry name" value="MFS general substrate transporter like domains"/>
    <property type="match status" value="1"/>
</dbReference>
<reference evidence="7 8" key="1">
    <citation type="submission" date="2024-08" db="EMBL/GenBank/DDBJ databases">
        <authorList>
            <person name="Cucini C."/>
            <person name="Frati F."/>
        </authorList>
    </citation>
    <scope>NUCLEOTIDE SEQUENCE [LARGE SCALE GENOMIC DNA]</scope>
</reference>
<comment type="subcellular location">
    <subcellularLocation>
        <location evidence="1">Membrane</location>
        <topology evidence="1">Multi-pass membrane protein</topology>
    </subcellularLocation>
</comment>
<evidence type="ECO:0000256" key="2">
    <source>
        <dbReference type="ARBA" id="ARBA00022692"/>
    </source>
</evidence>
<feature type="transmembrane region" description="Helical" evidence="5">
    <location>
        <begin position="393"/>
        <end position="414"/>
    </location>
</feature>
<keyword evidence="3 5" id="KW-1133">Transmembrane helix</keyword>
<feature type="domain" description="Major facilitator superfamily (MFS) profile" evidence="6">
    <location>
        <begin position="57"/>
        <end position="540"/>
    </location>
</feature>
<dbReference type="InterPro" id="IPR005828">
    <property type="entry name" value="MFS_sugar_transport-like"/>
</dbReference>
<dbReference type="InterPro" id="IPR020846">
    <property type="entry name" value="MFS_dom"/>
</dbReference>
<dbReference type="PROSITE" id="PS00216">
    <property type="entry name" value="SUGAR_TRANSPORT_1"/>
    <property type="match status" value="1"/>
</dbReference>
<keyword evidence="2 5" id="KW-0812">Transmembrane</keyword>
<comment type="caution">
    <text evidence="7">The sequence shown here is derived from an EMBL/GenBank/DDBJ whole genome shotgun (WGS) entry which is preliminary data.</text>
</comment>
<gene>
    <name evidence="7" type="ORF">ODALV1_LOCUS2113</name>
</gene>
<dbReference type="EMBL" id="CAXLJM020000007">
    <property type="protein sequence ID" value="CAL8072317.1"/>
    <property type="molecule type" value="Genomic_DNA"/>
</dbReference>
<evidence type="ECO:0000259" key="6">
    <source>
        <dbReference type="PROSITE" id="PS50850"/>
    </source>
</evidence>
<dbReference type="Pfam" id="PF00083">
    <property type="entry name" value="Sugar_tr"/>
    <property type="match status" value="1"/>
</dbReference>